<dbReference type="Proteomes" id="UP001220964">
    <property type="component" value="Unassembled WGS sequence"/>
</dbReference>
<reference evidence="3" key="1">
    <citation type="submission" date="2023-03" db="EMBL/GenBank/DDBJ databases">
        <title>Multiphase analysis and comparison of six strains from genera Psychromarinibacter, Lutimaribacter, and Maritimibacter, including a novel species: Psychromarinibacter sediminicola sp. nov.</title>
        <authorList>
            <person name="Wang Y.-H."/>
            <person name="Ye M.-Q."/>
            <person name="Du Z.-J."/>
        </authorList>
    </citation>
    <scope>NUCLEOTIDE SEQUENCE</scope>
    <source>
        <strain evidence="3">C21-152</strain>
    </source>
</reference>
<proteinExistence type="predicted"/>
<keyword evidence="1" id="KW-0732">Signal</keyword>
<gene>
    <name evidence="3" type="ORF">P1J78_10130</name>
</gene>
<dbReference type="EMBL" id="JARGYC010000022">
    <property type="protein sequence ID" value="MDF0601088.1"/>
    <property type="molecule type" value="Genomic_DNA"/>
</dbReference>
<name>A0AAE3T8U2_9RHOB</name>
<dbReference type="InterPro" id="IPR025711">
    <property type="entry name" value="PepSY"/>
</dbReference>
<feature type="domain" description="PepSY" evidence="2">
    <location>
        <begin position="88"/>
        <end position="148"/>
    </location>
</feature>
<feature type="chain" id="PRO_5042240654" evidence="1">
    <location>
        <begin position="22"/>
        <end position="152"/>
    </location>
</feature>
<dbReference type="AlphaFoldDB" id="A0AAE3T8U2"/>
<evidence type="ECO:0000313" key="3">
    <source>
        <dbReference type="EMBL" id="MDF0601088.1"/>
    </source>
</evidence>
<keyword evidence="4" id="KW-1185">Reference proteome</keyword>
<accession>A0AAE3T8U2</accession>
<comment type="caution">
    <text evidence="3">The sequence shown here is derived from an EMBL/GenBank/DDBJ whole genome shotgun (WGS) entry which is preliminary data.</text>
</comment>
<sequence length="152" mass="16124">MSTRTLAALAALGLTAGAASAADPTLGTTLGTDAGAIADALTAEAYEMTRYTVTGDRIDVTAIRDDARLDLVVDATTGEVIGLQAGLRRGAPDRAGLDDAAIREMIAAEGYQITRYERERGEIEIYATRDGRRWELKVDPLTGHILRSEGDS</sequence>
<dbReference type="RefSeq" id="WP_275567230.1">
    <property type="nucleotide sequence ID" value="NZ_JARGYC010000022.1"/>
</dbReference>
<feature type="signal peptide" evidence="1">
    <location>
        <begin position="1"/>
        <end position="21"/>
    </location>
</feature>
<dbReference type="Pfam" id="PF13670">
    <property type="entry name" value="PepSY_2"/>
    <property type="match status" value="1"/>
</dbReference>
<evidence type="ECO:0000259" key="2">
    <source>
        <dbReference type="Pfam" id="PF13670"/>
    </source>
</evidence>
<protein>
    <submittedName>
        <fullName evidence="3">PepSY domain-containing protein</fullName>
    </submittedName>
</protein>
<organism evidence="3 4">
    <name type="scientific">Psychromarinibacter sediminicola</name>
    <dbReference type="NCBI Taxonomy" id="3033385"/>
    <lineage>
        <taxon>Bacteria</taxon>
        <taxon>Pseudomonadati</taxon>
        <taxon>Pseudomonadota</taxon>
        <taxon>Alphaproteobacteria</taxon>
        <taxon>Rhodobacterales</taxon>
        <taxon>Paracoccaceae</taxon>
        <taxon>Psychromarinibacter</taxon>
    </lineage>
</organism>
<evidence type="ECO:0000313" key="4">
    <source>
        <dbReference type="Proteomes" id="UP001220964"/>
    </source>
</evidence>
<evidence type="ECO:0000256" key="1">
    <source>
        <dbReference type="SAM" id="SignalP"/>
    </source>
</evidence>